<evidence type="ECO:0000259" key="9">
    <source>
        <dbReference type="PROSITE" id="PS51379"/>
    </source>
</evidence>
<dbReference type="InterPro" id="IPR017896">
    <property type="entry name" value="4Fe4S_Fe-S-bd"/>
</dbReference>
<reference evidence="10 11" key="1">
    <citation type="submission" date="2018-01" db="EMBL/GenBank/DDBJ databases">
        <title>Novel co-symbiosis in the lucinid bivalve Phacoides pectinatus.</title>
        <authorList>
            <person name="Lim S.J."/>
            <person name="Davis B.G."/>
            <person name="Gill D.E."/>
            <person name="Engel A.S."/>
            <person name="Anderson L.C."/>
            <person name="Campbell B.J."/>
        </authorList>
    </citation>
    <scope>NUCLEOTIDE SEQUENCE [LARGE SCALE GENOMIC DNA]</scope>
    <source>
        <strain evidence="10">N3_P5</strain>
    </source>
</reference>
<dbReference type="InterPro" id="IPR019554">
    <property type="entry name" value="Soluble_ligand-bd"/>
</dbReference>
<dbReference type="InterPro" id="IPR011538">
    <property type="entry name" value="Nuo51_FMN-bd"/>
</dbReference>
<dbReference type="InterPro" id="IPR009051">
    <property type="entry name" value="Helical_ferredxn"/>
</dbReference>
<dbReference type="HAMAP" id="MF_00461">
    <property type="entry name" value="RsxC_RnfC"/>
    <property type="match status" value="1"/>
</dbReference>
<dbReference type="Gene3D" id="3.40.50.11540">
    <property type="entry name" value="NADH-ubiquinone oxidoreductase 51kDa subunit"/>
    <property type="match status" value="1"/>
</dbReference>
<evidence type="ECO:0000256" key="3">
    <source>
        <dbReference type="ARBA" id="ARBA00022723"/>
    </source>
</evidence>
<gene>
    <name evidence="8" type="primary">rnfC</name>
    <name evidence="10" type="ORF">C3L24_09180</name>
</gene>
<dbReference type="NCBIfam" id="NF003454">
    <property type="entry name" value="PRK05035.1"/>
    <property type="match status" value="1"/>
</dbReference>
<keyword evidence="8" id="KW-1003">Cell membrane</keyword>
<feature type="binding site" evidence="8">
    <location>
        <position position="417"/>
    </location>
    <ligand>
        <name>[4Fe-4S] cluster</name>
        <dbReference type="ChEBI" id="CHEBI:49883"/>
        <label>2</label>
    </ligand>
</feature>
<proteinExistence type="inferred from homology"/>
<comment type="subcellular location">
    <subcellularLocation>
        <location evidence="8">Cell inner membrane</location>
        <topology evidence="8">Peripheral membrane protein</topology>
    </subcellularLocation>
</comment>
<dbReference type="InterPro" id="IPR026902">
    <property type="entry name" value="RnfC_N"/>
</dbReference>
<dbReference type="Proteomes" id="UP000250928">
    <property type="component" value="Unassembled WGS sequence"/>
</dbReference>
<comment type="similarity">
    <text evidence="8">Belongs to the 4Fe4S bacterial-type ferredoxin family. RnfC subfamily.</text>
</comment>
<accession>A0A6N4DTA1</accession>
<feature type="binding site" evidence="8">
    <location>
        <position position="372"/>
    </location>
    <ligand>
        <name>[4Fe-4S] cluster</name>
        <dbReference type="ChEBI" id="CHEBI:49883"/>
        <label>1</label>
    </ligand>
</feature>
<keyword evidence="2 8" id="KW-0004">4Fe-4S</keyword>
<comment type="subunit">
    <text evidence="8">The complex is composed of six subunits: RnfA, RnfB, RnfC, RnfD, RnfE and RnfG.</text>
</comment>
<evidence type="ECO:0000256" key="7">
    <source>
        <dbReference type="ARBA" id="ARBA00023014"/>
    </source>
</evidence>
<feature type="binding site" evidence="8">
    <location>
        <position position="414"/>
    </location>
    <ligand>
        <name>[4Fe-4S] cluster</name>
        <dbReference type="ChEBI" id="CHEBI:49883"/>
        <label>2</label>
    </ligand>
</feature>
<dbReference type="SUPFAM" id="SSF142019">
    <property type="entry name" value="Nqo1 FMN-binding domain-like"/>
    <property type="match status" value="1"/>
</dbReference>
<evidence type="ECO:0000313" key="10">
    <source>
        <dbReference type="EMBL" id="PUE00537.1"/>
    </source>
</evidence>
<feature type="domain" description="4Fe-4S ferredoxin-type" evidence="9">
    <location>
        <begin position="402"/>
        <end position="431"/>
    </location>
</feature>
<dbReference type="InterPro" id="IPR037225">
    <property type="entry name" value="Nuo51_FMN-bd_sf"/>
</dbReference>
<evidence type="ECO:0000256" key="2">
    <source>
        <dbReference type="ARBA" id="ARBA00022485"/>
    </source>
</evidence>
<protein>
    <recommendedName>
        <fullName evidence="8">Ion-translocating oxidoreductase complex subunit C</fullName>
        <ecNumber evidence="8">7.-.-.-</ecNumber>
    </recommendedName>
    <alternativeName>
        <fullName evidence="8">Rnf electron transport complex subunit C</fullName>
    </alternativeName>
</protein>
<evidence type="ECO:0000256" key="5">
    <source>
        <dbReference type="ARBA" id="ARBA00022982"/>
    </source>
</evidence>
<keyword evidence="5 8" id="KW-0249">Electron transport</keyword>
<organism evidence="10 11">
    <name type="scientific">Candidatus Sedimenticola endophacoides</name>
    <dbReference type="NCBI Taxonomy" id="2548426"/>
    <lineage>
        <taxon>Bacteria</taxon>
        <taxon>Pseudomonadati</taxon>
        <taxon>Pseudomonadota</taxon>
        <taxon>Gammaproteobacteria</taxon>
        <taxon>Chromatiales</taxon>
        <taxon>Sedimenticolaceae</taxon>
        <taxon>Sedimenticola</taxon>
    </lineage>
</organism>
<dbReference type="GO" id="GO:0022900">
    <property type="term" value="P:electron transport chain"/>
    <property type="evidence" value="ECO:0007669"/>
    <property type="project" value="UniProtKB-UniRule"/>
</dbReference>
<dbReference type="Pfam" id="PF10531">
    <property type="entry name" value="SLBB"/>
    <property type="match status" value="1"/>
</dbReference>
<keyword evidence="8" id="KW-0997">Cell inner membrane</keyword>
<feature type="domain" description="4Fe-4S ferredoxin-type" evidence="9">
    <location>
        <begin position="365"/>
        <end position="391"/>
    </location>
</feature>
<dbReference type="Gene3D" id="1.10.1060.10">
    <property type="entry name" value="Alpha-helical ferredoxin"/>
    <property type="match status" value="1"/>
</dbReference>
<dbReference type="SUPFAM" id="SSF46548">
    <property type="entry name" value="alpha-helical ferredoxin"/>
    <property type="match status" value="1"/>
</dbReference>
<feature type="binding site" evidence="8">
    <location>
        <position position="375"/>
    </location>
    <ligand>
        <name>[4Fe-4S] cluster</name>
        <dbReference type="ChEBI" id="CHEBI:49883"/>
        <label>1</label>
    </ligand>
</feature>
<dbReference type="AlphaFoldDB" id="A0A6N4DTA1"/>
<dbReference type="InterPro" id="IPR010208">
    <property type="entry name" value="Ion_transpt_RnfC/RsxC"/>
</dbReference>
<dbReference type="GO" id="GO:0009055">
    <property type="term" value="F:electron transfer activity"/>
    <property type="evidence" value="ECO:0007669"/>
    <property type="project" value="InterPro"/>
</dbReference>
<sequence length="446" mass="48482">MSLFNLFGGGFSHGVHPAGHKEQTVDRPIQRVPFMDRYVMPLGQHIGAPARPLVSAGEQVRRGQMIAEAGAFVSTCLHSPVTGRVRGIASERYPDGSFRPAIVIDADPYSTQQVEPRPAIDWAALPMEAFIEQIQRAGIVGLGGAAFPAHVKYAIPEGQRITRLLVNGAECEPYLTNDHRLMIERPDALLRGIEILLTKLGAERATIGVESNKPDAIEVLKQRIEPGQPVEVVSLPVKYPQGAEKMLIKAVYDQEVPAGQLPRDIGVVVNNVGTLVAIADWFDRGMPLIERVVTVSGPGAAYPANLIVPLGTPVREVLRFCGGLKEETREVIMGGPMMGSPVASLDVPLLKDSSGILAFTEAETARPPAHPCIRCGRCLEACPYFLNPSRFARLARARRFDQMKEIQLMDCVECGACTFACPSNIPIVQLIRSAKESIRHKKVEAA</sequence>
<evidence type="ECO:0000313" key="11">
    <source>
        <dbReference type="Proteomes" id="UP000250928"/>
    </source>
</evidence>
<evidence type="ECO:0000256" key="8">
    <source>
        <dbReference type="HAMAP-Rule" id="MF_00461"/>
    </source>
</evidence>
<dbReference type="Pfam" id="PF13375">
    <property type="entry name" value="RnfC_N"/>
    <property type="match status" value="1"/>
</dbReference>
<dbReference type="PANTHER" id="PTHR43034:SF2">
    <property type="entry name" value="ION-TRANSLOCATING OXIDOREDUCTASE COMPLEX SUBUNIT C"/>
    <property type="match status" value="1"/>
</dbReference>
<comment type="cofactor">
    <cofactor evidence="8">
        <name>[4Fe-4S] cluster</name>
        <dbReference type="ChEBI" id="CHEBI:49883"/>
    </cofactor>
    <text evidence="8">Binds 2 [4Fe-4S] clusters per subunit.</text>
</comment>
<dbReference type="PROSITE" id="PS00198">
    <property type="entry name" value="4FE4S_FER_1"/>
    <property type="match status" value="1"/>
</dbReference>
<dbReference type="GO" id="GO:0005886">
    <property type="term" value="C:plasma membrane"/>
    <property type="evidence" value="ECO:0007669"/>
    <property type="project" value="UniProtKB-SubCell"/>
</dbReference>
<keyword evidence="8" id="KW-0472">Membrane</keyword>
<feature type="binding site" evidence="8">
    <location>
        <position position="378"/>
    </location>
    <ligand>
        <name>[4Fe-4S] cluster</name>
        <dbReference type="ChEBI" id="CHEBI:49883"/>
        <label>1</label>
    </ligand>
</feature>
<dbReference type="PANTHER" id="PTHR43034">
    <property type="entry name" value="ION-TRANSLOCATING OXIDOREDUCTASE COMPLEX SUBUNIT C"/>
    <property type="match status" value="1"/>
</dbReference>
<feature type="binding site" evidence="8">
    <location>
        <position position="411"/>
    </location>
    <ligand>
        <name>[4Fe-4S] cluster</name>
        <dbReference type="ChEBI" id="CHEBI:49883"/>
        <label>2</label>
    </ligand>
</feature>
<dbReference type="EC" id="7.-.-.-" evidence="8"/>
<name>A0A6N4DTA1_9GAMM</name>
<keyword evidence="1 8" id="KW-0813">Transport</keyword>
<keyword evidence="4 8" id="KW-0677">Repeat</keyword>
<evidence type="ECO:0000256" key="1">
    <source>
        <dbReference type="ARBA" id="ARBA00022448"/>
    </source>
</evidence>
<comment type="caution">
    <text evidence="10">The sequence shown here is derived from an EMBL/GenBank/DDBJ whole genome shotgun (WGS) entry which is preliminary data.</text>
</comment>
<evidence type="ECO:0000256" key="6">
    <source>
        <dbReference type="ARBA" id="ARBA00023004"/>
    </source>
</evidence>
<comment type="function">
    <text evidence="8">Part of a membrane-bound complex that couples electron transfer with translocation of ions across the membrane.</text>
</comment>
<dbReference type="Gene3D" id="3.10.20.600">
    <property type="match status" value="1"/>
</dbReference>
<dbReference type="InterPro" id="IPR017900">
    <property type="entry name" value="4Fe4S_Fe_S_CS"/>
</dbReference>
<keyword evidence="8" id="KW-1278">Translocase</keyword>
<dbReference type="Pfam" id="PF13183">
    <property type="entry name" value="Fer4_8"/>
    <property type="match status" value="1"/>
</dbReference>
<dbReference type="EMBL" id="PQCO01000220">
    <property type="protein sequence ID" value="PUE00537.1"/>
    <property type="molecule type" value="Genomic_DNA"/>
</dbReference>
<evidence type="ECO:0000256" key="4">
    <source>
        <dbReference type="ARBA" id="ARBA00022737"/>
    </source>
</evidence>
<keyword evidence="6 8" id="KW-0408">Iron</keyword>
<feature type="binding site" evidence="8">
    <location>
        <position position="421"/>
    </location>
    <ligand>
        <name>[4Fe-4S] cluster</name>
        <dbReference type="ChEBI" id="CHEBI:49883"/>
        <label>1</label>
    </ligand>
</feature>
<dbReference type="GO" id="GO:0051539">
    <property type="term" value="F:4 iron, 4 sulfur cluster binding"/>
    <property type="evidence" value="ECO:0007669"/>
    <property type="project" value="UniProtKB-KW"/>
</dbReference>
<keyword evidence="7 8" id="KW-0411">Iron-sulfur</keyword>
<dbReference type="PROSITE" id="PS51379">
    <property type="entry name" value="4FE4S_FER_2"/>
    <property type="match status" value="2"/>
</dbReference>
<feature type="binding site" evidence="8">
    <location>
        <position position="382"/>
    </location>
    <ligand>
        <name>[4Fe-4S] cluster</name>
        <dbReference type="ChEBI" id="CHEBI:49883"/>
        <label>2</label>
    </ligand>
</feature>
<dbReference type="NCBIfam" id="TIGR01945">
    <property type="entry name" value="rnfC"/>
    <property type="match status" value="1"/>
</dbReference>
<dbReference type="GO" id="GO:0046872">
    <property type="term" value="F:metal ion binding"/>
    <property type="evidence" value="ECO:0007669"/>
    <property type="project" value="UniProtKB-KW"/>
</dbReference>
<dbReference type="Pfam" id="PF01512">
    <property type="entry name" value="Complex1_51K"/>
    <property type="match status" value="1"/>
</dbReference>
<keyword evidence="3 8" id="KW-0479">Metal-binding</keyword>